<dbReference type="Gene3D" id="6.10.250.1710">
    <property type="match status" value="1"/>
</dbReference>
<dbReference type="VEuPathDB" id="HostDB:LOC118678732"/>
<accession>A0A7J8AM98</accession>
<dbReference type="PANTHER" id="PTHR22761:SF14">
    <property type="entry name" value="CHARGED MULTIVESICULAR BODY PROTEIN 4A"/>
    <property type="match status" value="1"/>
</dbReference>
<evidence type="ECO:0000256" key="2">
    <source>
        <dbReference type="SAM" id="MobiDB-lite"/>
    </source>
</evidence>
<evidence type="ECO:0000256" key="3">
    <source>
        <dbReference type="SAM" id="SignalP"/>
    </source>
</evidence>
<comment type="similarity">
    <text evidence="1">Belongs to the SNF7 family.</text>
</comment>
<dbReference type="PANTHER" id="PTHR22761">
    <property type="entry name" value="CHARGED MULTIVESICULAR BODY PROTEIN"/>
    <property type="match status" value="1"/>
</dbReference>
<comment type="caution">
    <text evidence="4">The sequence shown here is derived from an EMBL/GenBank/DDBJ whole genome shotgun (WGS) entry which is preliminary data.</text>
</comment>
<keyword evidence="3" id="KW-0732">Signal</keyword>
<evidence type="ECO:0000313" key="4">
    <source>
        <dbReference type="EMBL" id="KAF6387564.1"/>
    </source>
</evidence>
<dbReference type="Proteomes" id="UP000527355">
    <property type="component" value="Unassembled WGS sequence"/>
</dbReference>
<dbReference type="GO" id="GO:0006900">
    <property type="term" value="P:vesicle budding from membrane"/>
    <property type="evidence" value="ECO:0007669"/>
    <property type="project" value="TreeGrafter"/>
</dbReference>
<evidence type="ECO:0008006" key="6">
    <source>
        <dbReference type="Google" id="ProtNLM"/>
    </source>
</evidence>
<feature type="compositionally biased region" description="Basic and acidic residues" evidence="2">
    <location>
        <begin position="119"/>
        <end position="130"/>
    </location>
</feature>
<dbReference type="GO" id="GO:0000815">
    <property type="term" value="C:ESCRT III complex"/>
    <property type="evidence" value="ECO:0007669"/>
    <property type="project" value="TreeGrafter"/>
</dbReference>
<dbReference type="EMBL" id="JABWUV010000001">
    <property type="protein sequence ID" value="KAF6387564.1"/>
    <property type="molecule type" value="Genomic_DNA"/>
</dbReference>
<reference evidence="4 5" key="1">
    <citation type="journal article" date="2020" name="Nature">
        <title>Six reference-quality genomes reveal evolution of bat adaptations.</title>
        <authorList>
            <person name="Jebb D."/>
            <person name="Huang Z."/>
            <person name="Pippel M."/>
            <person name="Hughes G.M."/>
            <person name="Lavrichenko K."/>
            <person name="Devanna P."/>
            <person name="Winkler S."/>
            <person name="Jermiin L.S."/>
            <person name="Skirmuntt E.C."/>
            <person name="Katzourakis A."/>
            <person name="Burkitt-Gray L."/>
            <person name="Ray D.A."/>
            <person name="Sullivan K.A.M."/>
            <person name="Roscito J.G."/>
            <person name="Kirilenko B.M."/>
            <person name="Davalos L.M."/>
            <person name="Corthals A.P."/>
            <person name="Power M.L."/>
            <person name="Jones G."/>
            <person name="Ransome R.D."/>
            <person name="Dechmann D.K.N."/>
            <person name="Locatelli A.G."/>
            <person name="Puechmaille S.J."/>
            <person name="Fedrigo O."/>
            <person name="Jarvis E.D."/>
            <person name="Hiller M."/>
            <person name="Vernes S.C."/>
            <person name="Myers E.W."/>
            <person name="Teeling E.C."/>
        </authorList>
    </citation>
    <scope>NUCLEOTIDE SEQUENCE [LARGE SCALE GENOMIC DNA]</scope>
    <source>
        <strain evidence="4">MMyoMyo1</strain>
        <tissue evidence="4">Flight muscle</tissue>
    </source>
</reference>
<dbReference type="Pfam" id="PF03357">
    <property type="entry name" value="Snf7"/>
    <property type="match status" value="1"/>
</dbReference>
<feature type="chain" id="PRO_5029828650" description="Charged multivesicular body protein 4A" evidence="3">
    <location>
        <begin position="22"/>
        <end position="164"/>
    </location>
</feature>
<gene>
    <name evidence="4" type="ORF">mMyoMyo1_008052</name>
</gene>
<protein>
    <recommendedName>
        <fullName evidence="6">Charged multivesicular body protein 4A</fullName>
    </recommendedName>
</protein>
<keyword evidence="5" id="KW-1185">Reference proteome</keyword>
<evidence type="ECO:0000313" key="5">
    <source>
        <dbReference type="Proteomes" id="UP000527355"/>
    </source>
</evidence>
<feature type="signal peptide" evidence="3">
    <location>
        <begin position="1"/>
        <end position="21"/>
    </location>
</feature>
<dbReference type="AlphaFoldDB" id="A0A7J8AM98"/>
<dbReference type="GO" id="GO:0005771">
    <property type="term" value="C:multivesicular body"/>
    <property type="evidence" value="ECO:0007669"/>
    <property type="project" value="TreeGrafter"/>
</dbReference>
<feature type="region of interest" description="Disordered" evidence="2">
    <location>
        <begin position="119"/>
        <end position="164"/>
    </location>
</feature>
<dbReference type="GO" id="GO:0032511">
    <property type="term" value="P:late endosome to vacuole transport via multivesicular body sorting pathway"/>
    <property type="evidence" value="ECO:0007669"/>
    <property type="project" value="TreeGrafter"/>
</dbReference>
<dbReference type="GO" id="GO:0009898">
    <property type="term" value="C:cytoplasmic side of plasma membrane"/>
    <property type="evidence" value="ECO:0007669"/>
    <property type="project" value="TreeGrafter"/>
</dbReference>
<proteinExistence type="inferred from homology"/>
<organism evidence="4 5">
    <name type="scientific">Myotis myotis</name>
    <name type="common">Greater mouse-eared bat</name>
    <name type="synonym">Vespertilio myotis</name>
    <dbReference type="NCBI Taxonomy" id="51298"/>
    <lineage>
        <taxon>Eukaryota</taxon>
        <taxon>Metazoa</taxon>
        <taxon>Chordata</taxon>
        <taxon>Craniata</taxon>
        <taxon>Vertebrata</taxon>
        <taxon>Euteleostomi</taxon>
        <taxon>Mammalia</taxon>
        <taxon>Eutheria</taxon>
        <taxon>Laurasiatheria</taxon>
        <taxon>Chiroptera</taxon>
        <taxon>Yangochiroptera</taxon>
        <taxon>Vespertilionidae</taxon>
        <taxon>Myotis</taxon>
    </lineage>
</organism>
<evidence type="ECO:0000256" key="1">
    <source>
        <dbReference type="ARBA" id="ARBA00006190"/>
    </source>
</evidence>
<sequence length="164" mass="18236">MWILAIFQFAIVTCLVTIFQGSLIPASHGFISEATDKGLHSCEIRKSGGQLPDFWAIYLLLRDIDKVDELMADITEQQEVAQQISDAISRPVGFADDVDEDELLEELEELEQEELARELLHVGDKEEEPPVKLPSVPSTHLPAGPAPKADEDEDALKQLAEWVS</sequence>
<dbReference type="InterPro" id="IPR005024">
    <property type="entry name" value="Snf7_fam"/>
</dbReference>
<name>A0A7J8AM98_MYOMY</name>